<dbReference type="InterPro" id="IPR007262">
    <property type="entry name" value="Vps55/LEPROT"/>
</dbReference>
<keyword evidence="5 6" id="KW-0472">Membrane</keyword>
<organism evidence="7 8">
    <name type="scientific">Drosophila mauritiana</name>
    <name type="common">Fruit fly</name>
    <dbReference type="NCBI Taxonomy" id="7226"/>
    <lineage>
        <taxon>Eukaryota</taxon>
        <taxon>Metazoa</taxon>
        <taxon>Ecdysozoa</taxon>
        <taxon>Arthropoda</taxon>
        <taxon>Hexapoda</taxon>
        <taxon>Insecta</taxon>
        <taxon>Pterygota</taxon>
        <taxon>Neoptera</taxon>
        <taxon>Endopterygota</taxon>
        <taxon>Diptera</taxon>
        <taxon>Brachycera</taxon>
        <taxon>Muscomorpha</taxon>
        <taxon>Ephydroidea</taxon>
        <taxon>Drosophilidae</taxon>
        <taxon>Drosophila</taxon>
        <taxon>Sophophora</taxon>
    </lineage>
</organism>
<evidence type="ECO:0000313" key="7">
    <source>
        <dbReference type="Proteomes" id="UP000515162"/>
    </source>
</evidence>
<dbReference type="AlphaFoldDB" id="A0A6P8K2V2"/>
<evidence type="ECO:0000256" key="3">
    <source>
        <dbReference type="ARBA" id="ARBA00022692"/>
    </source>
</evidence>
<protein>
    <submittedName>
        <fullName evidence="8">Vacuolar protein sorting-associated protein 55 homolog</fullName>
    </submittedName>
</protein>
<dbReference type="GO" id="GO:0005768">
    <property type="term" value="C:endosome"/>
    <property type="evidence" value="ECO:0007669"/>
    <property type="project" value="TreeGrafter"/>
</dbReference>
<dbReference type="Pfam" id="PF04133">
    <property type="entry name" value="Vps55"/>
    <property type="match status" value="1"/>
</dbReference>
<keyword evidence="4 6" id="KW-1133">Transmembrane helix</keyword>
<evidence type="ECO:0000256" key="4">
    <source>
        <dbReference type="ARBA" id="ARBA00022989"/>
    </source>
</evidence>
<proteinExistence type="inferred from homology"/>
<sequence length="184" mass="20382">MSNGALFSQIAAEEAQMDIWLWGYTYADGTRLLGCVAPLSTYTVILKKLNEPGGGKKPEKKQKLLFICAFLTCIGVTFLILACAVPTTKIFYPFFVLLFYVLSVLPVFIAKRTTPGNETNPKSEFAHFLTAGMVLSAFALPIVLAHALVITWTASILTIISNIINYGTIFWYAMRDDEPYGSMF</sequence>
<evidence type="ECO:0000256" key="1">
    <source>
        <dbReference type="ARBA" id="ARBA00004141"/>
    </source>
</evidence>
<evidence type="ECO:0000313" key="8">
    <source>
        <dbReference type="RefSeq" id="XP_033156771.1"/>
    </source>
</evidence>
<comment type="similarity">
    <text evidence="2">Belongs to the OB-RGRP/VPS55 family.</text>
</comment>
<feature type="transmembrane region" description="Helical" evidence="6">
    <location>
        <begin position="64"/>
        <end position="84"/>
    </location>
</feature>
<evidence type="ECO:0000256" key="5">
    <source>
        <dbReference type="ARBA" id="ARBA00023136"/>
    </source>
</evidence>
<feature type="transmembrane region" description="Helical" evidence="6">
    <location>
        <begin position="90"/>
        <end position="108"/>
    </location>
</feature>
<keyword evidence="7" id="KW-1185">Reference proteome</keyword>
<comment type="subcellular location">
    <subcellularLocation>
        <location evidence="1">Membrane</location>
        <topology evidence="1">Multi-pass membrane protein</topology>
    </subcellularLocation>
</comment>
<keyword evidence="3 6" id="KW-0812">Transmembrane</keyword>
<dbReference type="Proteomes" id="UP000515162">
    <property type="component" value="Chromosome 2R"/>
</dbReference>
<feature type="transmembrane region" description="Helical" evidence="6">
    <location>
        <begin position="156"/>
        <end position="174"/>
    </location>
</feature>
<feature type="transmembrane region" description="Helical" evidence="6">
    <location>
        <begin position="128"/>
        <end position="150"/>
    </location>
</feature>
<accession>A0A6P8K2V2</accession>
<dbReference type="PANTHER" id="PTHR12050">
    <property type="entry name" value="LEPTIN RECEPTOR-RELATED"/>
    <property type="match status" value="1"/>
</dbReference>
<evidence type="ECO:0000256" key="6">
    <source>
        <dbReference type="SAM" id="Phobius"/>
    </source>
</evidence>
<evidence type="ECO:0000256" key="2">
    <source>
        <dbReference type="ARBA" id="ARBA00005645"/>
    </source>
</evidence>
<dbReference type="GeneID" id="117138652"/>
<dbReference type="RefSeq" id="XP_033156771.1">
    <property type="nucleotide sequence ID" value="XM_033300880.1"/>
</dbReference>
<dbReference type="PANTHER" id="PTHR12050:SF0">
    <property type="entry name" value="RH04491P"/>
    <property type="match status" value="1"/>
</dbReference>
<reference evidence="8" key="1">
    <citation type="submission" date="2025-08" db="UniProtKB">
        <authorList>
            <consortium name="RefSeq"/>
        </authorList>
    </citation>
    <scope>IDENTIFICATION</scope>
    <source>
        <strain evidence="8">Mau12</strain>
        <tissue evidence="8">Whole Body</tissue>
    </source>
</reference>
<gene>
    <name evidence="8" type="primary">LOC117138652</name>
</gene>
<name>A0A6P8K2V2_DROMA</name>
<dbReference type="GO" id="GO:0016020">
    <property type="term" value="C:membrane"/>
    <property type="evidence" value="ECO:0007669"/>
    <property type="project" value="UniProtKB-SubCell"/>
</dbReference>
<dbReference type="GO" id="GO:0032511">
    <property type="term" value="P:late endosome to vacuole transport via multivesicular body sorting pathway"/>
    <property type="evidence" value="ECO:0007669"/>
    <property type="project" value="TreeGrafter"/>
</dbReference>